<name>A0AAV2E9L0_9ROSI</name>
<keyword evidence="2" id="KW-1185">Reference proteome</keyword>
<dbReference type="Proteomes" id="UP001497516">
    <property type="component" value="Chromosome 4"/>
</dbReference>
<sequence>MLDMFLEELNIECNRSRNVEVLDLKEAACGGPDDAPKRRPPVAAAVKQFLLLALGSMLIPKMSRLCDLDYAEYLVGRVEDIATFNWSGFVARNLKGFATKTIPTCSYWFEPRVDKVCCNIPKEAEKYLLGPMLFSREEVKSRFRPERVRRDLEFGSSSSASTTEWWKDVDLETLDDDELKALESMTEKMMDVWESRRDSVWRIVILRHQGTK</sequence>
<dbReference type="AlphaFoldDB" id="A0AAV2E9L0"/>
<evidence type="ECO:0000313" key="1">
    <source>
        <dbReference type="EMBL" id="CAL1382484.1"/>
    </source>
</evidence>
<accession>A0AAV2E9L0</accession>
<protein>
    <recommendedName>
        <fullName evidence="3">Aminotransferase-like plant mobile domain-containing protein</fullName>
    </recommendedName>
</protein>
<organism evidence="1 2">
    <name type="scientific">Linum trigynum</name>
    <dbReference type="NCBI Taxonomy" id="586398"/>
    <lineage>
        <taxon>Eukaryota</taxon>
        <taxon>Viridiplantae</taxon>
        <taxon>Streptophyta</taxon>
        <taxon>Embryophyta</taxon>
        <taxon>Tracheophyta</taxon>
        <taxon>Spermatophyta</taxon>
        <taxon>Magnoliopsida</taxon>
        <taxon>eudicotyledons</taxon>
        <taxon>Gunneridae</taxon>
        <taxon>Pentapetalae</taxon>
        <taxon>rosids</taxon>
        <taxon>fabids</taxon>
        <taxon>Malpighiales</taxon>
        <taxon>Linaceae</taxon>
        <taxon>Linum</taxon>
    </lineage>
</organism>
<proteinExistence type="predicted"/>
<gene>
    <name evidence="1" type="ORF">LTRI10_LOCUS23805</name>
</gene>
<dbReference type="EMBL" id="OZ034817">
    <property type="protein sequence ID" value="CAL1382484.1"/>
    <property type="molecule type" value="Genomic_DNA"/>
</dbReference>
<evidence type="ECO:0008006" key="3">
    <source>
        <dbReference type="Google" id="ProtNLM"/>
    </source>
</evidence>
<reference evidence="1 2" key="1">
    <citation type="submission" date="2024-04" db="EMBL/GenBank/DDBJ databases">
        <authorList>
            <person name="Fracassetti M."/>
        </authorList>
    </citation>
    <scope>NUCLEOTIDE SEQUENCE [LARGE SCALE GENOMIC DNA]</scope>
</reference>
<evidence type="ECO:0000313" key="2">
    <source>
        <dbReference type="Proteomes" id="UP001497516"/>
    </source>
</evidence>